<organism evidence="10 11">
    <name type="scientific">Natronorubrum tibetense GA33</name>
    <dbReference type="NCBI Taxonomy" id="1114856"/>
    <lineage>
        <taxon>Archaea</taxon>
        <taxon>Methanobacteriati</taxon>
        <taxon>Methanobacteriota</taxon>
        <taxon>Stenosarchaea group</taxon>
        <taxon>Halobacteria</taxon>
        <taxon>Halobacteriales</taxon>
        <taxon>Natrialbaceae</taxon>
        <taxon>Natronorubrum</taxon>
    </lineage>
</organism>
<reference evidence="10 11" key="1">
    <citation type="journal article" date="2014" name="PLoS Genet.">
        <title>Phylogenetically driven sequencing of extremely halophilic archaea reveals strategies for static and dynamic osmo-response.</title>
        <authorList>
            <person name="Becker E.A."/>
            <person name="Seitzer P.M."/>
            <person name="Tritt A."/>
            <person name="Larsen D."/>
            <person name="Krusor M."/>
            <person name="Yao A.I."/>
            <person name="Wu D."/>
            <person name="Madern D."/>
            <person name="Eisen J.A."/>
            <person name="Darling A.E."/>
            <person name="Facciotti M.T."/>
        </authorList>
    </citation>
    <scope>NUCLEOTIDE SEQUENCE [LARGE SCALE GENOMIC DNA]</scope>
    <source>
        <strain evidence="10 11">GA33</strain>
    </source>
</reference>
<dbReference type="CDD" id="cd06261">
    <property type="entry name" value="TM_PBP2"/>
    <property type="match status" value="1"/>
</dbReference>
<evidence type="ECO:0000256" key="2">
    <source>
        <dbReference type="ARBA" id="ARBA00007069"/>
    </source>
</evidence>
<dbReference type="InterPro" id="IPR051789">
    <property type="entry name" value="Bact_Polyamine_Transport"/>
</dbReference>
<keyword evidence="5 8" id="KW-0812">Transmembrane</keyword>
<keyword evidence="6 8" id="KW-1133">Transmembrane helix</keyword>
<dbReference type="InterPro" id="IPR000515">
    <property type="entry name" value="MetI-like"/>
</dbReference>
<evidence type="ECO:0000313" key="11">
    <source>
        <dbReference type="Proteomes" id="UP000011599"/>
    </source>
</evidence>
<dbReference type="OrthoDB" id="163541at2157"/>
<accession>L9VPH3</accession>
<feature type="transmembrane region" description="Helical" evidence="8">
    <location>
        <begin position="233"/>
        <end position="256"/>
    </location>
</feature>
<comment type="caution">
    <text evidence="10">The sequence shown here is derived from an EMBL/GenBank/DDBJ whole genome shotgun (WGS) entry which is preliminary data.</text>
</comment>
<dbReference type="Pfam" id="PF00528">
    <property type="entry name" value="BPD_transp_1"/>
    <property type="match status" value="1"/>
</dbReference>
<feature type="domain" description="ABC transmembrane type-1" evidence="9">
    <location>
        <begin position="64"/>
        <end position="252"/>
    </location>
</feature>
<dbReference type="RefSeq" id="WP_006091170.1">
    <property type="nucleotide sequence ID" value="NZ_AOHW01000040.1"/>
</dbReference>
<dbReference type="eggNOG" id="arCOG00162">
    <property type="taxonomic scope" value="Archaea"/>
</dbReference>
<keyword evidence="4" id="KW-1003">Cell membrane</keyword>
<keyword evidence="11" id="KW-1185">Reference proteome</keyword>
<proteinExistence type="inferred from homology"/>
<dbReference type="PANTHER" id="PTHR43848:SF2">
    <property type="entry name" value="PUTRESCINE TRANSPORT SYSTEM PERMEASE PROTEIN POTI"/>
    <property type="match status" value="1"/>
</dbReference>
<dbReference type="AlphaFoldDB" id="L9VPH3"/>
<dbReference type="PROSITE" id="PS50928">
    <property type="entry name" value="ABC_TM1"/>
    <property type="match status" value="1"/>
</dbReference>
<evidence type="ECO:0000256" key="5">
    <source>
        <dbReference type="ARBA" id="ARBA00022692"/>
    </source>
</evidence>
<evidence type="ECO:0000256" key="1">
    <source>
        <dbReference type="ARBA" id="ARBA00004651"/>
    </source>
</evidence>
<evidence type="ECO:0000256" key="7">
    <source>
        <dbReference type="ARBA" id="ARBA00023136"/>
    </source>
</evidence>
<dbReference type="InterPro" id="IPR035906">
    <property type="entry name" value="MetI-like_sf"/>
</dbReference>
<comment type="subcellular location">
    <subcellularLocation>
        <location evidence="1 8">Cell membrane</location>
        <topology evidence="1 8">Multi-pass membrane protein</topology>
    </subcellularLocation>
</comment>
<dbReference type="Gene3D" id="1.10.3720.10">
    <property type="entry name" value="MetI-like"/>
    <property type="match status" value="1"/>
</dbReference>
<evidence type="ECO:0000259" key="9">
    <source>
        <dbReference type="PROSITE" id="PS50928"/>
    </source>
</evidence>
<sequence length="265" mass="29123">MTADIRWRLLVATTALVYFFLLLPLLIVVMISFNPSQFASFPPTGFSLEWYHDFFTDDQMLSSLWNSFVVATGSSIVAGVVGLVSAIGFVRYDFRWKNALSSVLFLPMLISPVVIGVALTAFLSEIGMQRNYLFLIIGHSTLVLPYVFVTVRAQLYGFDRSVEEAALSLGANEVETFFEVTLPAIAPGLVAGMLLAFVISFGEFTATQFWVQPQTTTAPIEIYTMVRTSLTPMINAMATVLILITVVVPLILDAVLGKNLIIKSA</sequence>
<keyword evidence="7 8" id="KW-0472">Membrane</keyword>
<dbReference type="GO" id="GO:0005886">
    <property type="term" value="C:plasma membrane"/>
    <property type="evidence" value="ECO:0007669"/>
    <property type="project" value="UniProtKB-SubCell"/>
</dbReference>
<protein>
    <submittedName>
        <fullName evidence="10">Spermidine/putrescine ABC transporter permease</fullName>
    </submittedName>
</protein>
<comment type="similarity">
    <text evidence="2">Belongs to the binding-protein-dependent transport system permease family. CysTW subfamily.</text>
</comment>
<name>L9VPH3_9EURY</name>
<dbReference type="PATRIC" id="fig|1114856.3.peg.3288"/>
<keyword evidence="3 8" id="KW-0813">Transport</keyword>
<dbReference type="STRING" id="1114856.GCA_000383975_04286"/>
<dbReference type="PANTHER" id="PTHR43848">
    <property type="entry name" value="PUTRESCINE TRANSPORT SYSTEM PERMEASE PROTEIN POTI"/>
    <property type="match status" value="1"/>
</dbReference>
<feature type="transmembrane region" description="Helical" evidence="8">
    <location>
        <begin position="176"/>
        <end position="201"/>
    </location>
</feature>
<feature type="transmembrane region" description="Helical" evidence="8">
    <location>
        <begin position="68"/>
        <end position="90"/>
    </location>
</feature>
<evidence type="ECO:0000313" key="10">
    <source>
        <dbReference type="EMBL" id="ELY38887.1"/>
    </source>
</evidence>
<dbReference type="EMBL" id="AOHW01000040">
    <property type="protein sequence ID" value="ELY38887.1"/>
    <property type="molecule type" value="Genomic_DNA"/>
</dbReference>
<feature type="transmembrane region" description="Helical" evidence="8">
    <location>
        <begin position="132"/>
        <end position="155"/>
    </location>
</feature>
<feature type="transmembrane region" description="Helical" evidence="8">
    <location>
        <begin position="7"/>
        <end position="33"/>
    </location>
</feature>
<evidence type="ECO:0000256" key="6">
    <source>
        <dbReference type="ARBA" id="ARBA00022989"/>
    </source>
</evidence>
<evidence type="ECO:0000256" key="3">
    <source>
        <dbReference type="ARBA" id="ARBA00022448"/>
    </source>
</evidence>
<dbReference type="GO" id="GO:0055085">
    <property type="term" value="P:transmembrane transport"/>
    <property type="evidence" value="ECO:0007669"/>
    <property type="project" value="InterPro"/>
</dbReference>
<evidence type="ECO:0000256" key="4">
    <source>
        <dbReference type="ARBA" id="ARBA00022475"/>
    </source>
</evidence>
<feature type="transmembrane region" description="Helical" evidence="8">
    <location>
        <begin position="102"/>
        <end position="126"/>
    </location>
</feature>
<evidence type="ECO:0000256" key="8">
    <source>
        <dbReference type="RuleBase" id="RU363032"/>
    </source>
</evidence>
<dbReference type="SUPFAM" id="SSF161098">
    <property type="entry name" value="MetI-like"/>
    <property type="match status" value="1"/>
</dbReference>
<dbReference type="Proteomes" id="UP000011599">
    <property type="component" value="Unassembled WGS sequence"/>
</dbReference>
<gene>
    <name evidence="10" type="ORF">C496_15887</name>
</gene>